<dbReference type="AlphaFoldDB" id="A0AAD4QL53"/>
<protein>
    <submittedName>
        <fullName evidence="3">Uncharacterized protein</fullName>
    </submittedName>
</protein>
<feature type="region of interest" description="Disordered" evidence="2">
    <location>
        <begin position="423"/>
        <end position="453"/>
    </location>
</feature>
<evidence type="ECO:0000313" key="3">
    <source>
        <dbReference type="EMBL" id="KAI0295848.1"/>
    </source>
</evidence>
<reference evidence="3" key="1">
    <citation type="journal article" date="2022" name="New Phytol.">
        <title>Evolutionary transition to the ectomycorrhizal habit in the genomes of a hyperdiverse lineage of mushroom-forming fungi.</title>
        <authorList>
            <person name="Looney B."/>
            <person name="Miyauchi S."/>
            <person name="Morin E."/>
            <person name="Drula E."/>
            <person name="Courty P.E."/>
            <person name="Kohler A."/>
            <person name="Kuo A."/>
            <person name="LaButti K."/>
            <person name="Pangilinan J."/>
            <person name="Lipzen A."/>
            <person name="Riley R."/>
            <person name="Andreopoulos W."/>
            <person name="He G."/>
            <person name="Johnson J."/>
            <person name="Nolan M."/>
            <person name="Tritt A."/>
            <person name="Barry K.W."/>
            <person name="Grigoriev I.V."/>
            <person name="Nagy L.G."/>
            <person name="Hibbett D."/>
            <person name="Henrissat B."/>
            <person name="Matheny P.B."/>
            <person name="Labbe J."/>
            <person name="Martin F.M."/>
        </authorList>
    </citation>
    <scope>NUCLEOTIDE SEQUENCE</scope>
    <source>
        <strain evidence="3">BPL690</strain>
    </source>
</reference>
<keyword evidence="4" id="KW-1185">Reference proteome</keyword>
<feature type="coiled-coil region" evidence="1">
    <location>
        <begin position="528"/>
        <end position="562"/>
    </location>
</feature>
<comment type="caution">
    <text evidence="3">The sequence shown here is derived from an EMBL/GenBank/DDBJ whole genome shotgun (WGS) entry which is preliminary data.</text>
</comment>
<accession>A0AAD4QL53</accession>
<dbReference type="EMBL" id="WTXG01000054">
    <property type="protein sequence ID" value="KAI0295848.1"/>
    <property type="molecule type" value="Genomic_DNA"/>
</dbReference>
<evidence type="ECO:0000256" key="1">
    <source>
        <dbReference type="SAM" id="Coils"/>
    </source>
</evidence>
<keyword evidence="1" id="KW-0175">Coiled coil</keyword>
<proteinExistence type="predicted"/>
<evidence type="ECO:0000256" key="2">
    <source>
        <dbReference type="SAM" id="MobiDB-lite"/>
    </source>
</evidence>
<feature type="region of interest" description="Disordered" evidence="2">
    <location>
        <begin position="145"/>
        <end position="166"/>
    </location>
</feature>
<dbReference type="Proteomes" id="UP001203297">
    <property type="component" value="Unassembled WGS sequence"/>
</dbReference>
<feature type="coiled-coil region" evidence="1">
    <location>
        <begin position="243"/>
        <end position="277"/>
    </location>
</feature>
<gene>
    <name evidence="3" type="ORF">B0F90DRAFT_1820285</name>
</gene>
<sequence length="632" mass="71298">MQATTQAQAQKDRYSVLQRKLEHLEKSPDFLNKYQANFDILTKELSAARKSNTDHLARVDKLKKQTEIKELRAKLRTAEAERTGLQTKYEAAIRTKKASESTSAARHDELKERERRIVEFEKALAAEKKRKEDIESQLRDVVNAKAEEEAQRSSESAKAQTQLEQAHAETAEIRARLEADRVHGEMQREGLVTQLEALRDILGQAATHYGKLVSETVSKTAYDQLQREHNSLQFHTFRFERKLANTEAQVAEMASLIRQAQEANGFLEAQLRVAEDDRNMYIAALQDLRIDLSLQGGCGCGSSHILPADALFSSQREFLLSELEIQEAISSTERLSAVFYADLNDELVSSCAAMRADLDAELLVTQTQAIQFQADRAMHDATVADLHTARTELESTRRRLEEASGLLDDVKTREAALMQEVKEVRSQSKEQTTAHKHALQKEKETTNKFASSLQQSKVAEDELRAEINQLTVELADAERYREAYHKLVDEVGVLAARNQLAESEASRLSQFNAEILSHNNPAQRIMYLDRVRRELAETKQMLIIATRERDAASTQIENLRRELSLYLSVPAEGNKPLGRTTRTRIGRMPLITAQSQNVDPVIVPVRGVSADLTKHLSPLGEASCEMTLDEIM</sequence>
<evidence type="ECO:0000313" key="4">
    <source>
        <dbReference type="Proteomes" id="UP001203297"/>
    </source>
</evidence>
<name>A0AAD4QL53_9AGAM</name>
<organism evidence="3 4">
    <name type="scientific">Multifurca ochricompacta</name>
    <dbReference type="NCBI Taxonomy" id="376703"/>
    <lineage>
        <taxon>Eukaryota</taxon>
        <taxon>Fungi</taxon>
        <taxon>Dikarya</taxon>
        <taxon>Basidiomycota</taxon>
        <taxon>Agaricomycotina</taxon>
        <taxon>Agaricomycetes</taxon>
        <taxon>Russulales</taxon>
        <taxon>Russulaceae</taxon>
        <taxon>Multifurca</taxon>
    </lineage>
</organism>
<feature type="coiled-coil region" evidence="1">
    <location>
        <begin position="453"/>
        <end position="480"/>
    </location>
</feature>